<feature type="compositionally biased region" description="Polar residues" evidence="10">
    <location>
        <begin position="88"/>
        <end position="108"/>
    </location>
</feature>
<feature type="non-terminal residue" evidence="12">
    <location>
        <position position="1"/>
    </location>
</feature>
<sequence length="350" mass="40372">YLAGKMSQFQNSQMITVALGATIGVLGAASLFIYQKIMEQRERERMSNNLERVNLRVSQLQQELDNLRAQQEKLRIKKSKNLRKRLPSANSIYSPTNETDNENDGLSVTETDIDDEFYDCSDDEVANEELENGTARLMLPLFEKLAELDQKYEQEKNYDVVLDELRSLALWHDDNIEVAWRLARAYFKTASLLTDTNEQETLLQEGIKSCQKFLDNNHVELHKYYALLVGLRTEYLPTKEKLSAGKEFEKHVKLGLELSPDDAVCETLFGETPKATYEEAIQHLEHAENHVKEPDIPNKYFLANAYLKVKSYKKAMKLLEELKDLPPRNNNEEKMKSKAPNLISTYSSYC</sequence>
<dbReference type="AlphaFoldDB" id="A0A8J2HGE1"/>
<name>A0A8J2HGE1_COTCN</name>
<dbReference type="GO" id="GO:0005876">
    <property type="term" value="C:spindle microtubule"/>
    <property type="evidence" value="ECO:0007669"/>
    <property type="project" value="TreeGrafter"/>
</dbReference>
<dbReference type="Gene3D" id="1.25.40.10">
    <property type="entry name" value="Tetratricopeptide repeat domain"/>
    <property type="match status" value="1"/>
</dbReference>
<accession>A0A8J2HGE1</accession>
<keyword evidence="11" id="KW-0472">Membrane</keyword>
<comment type="subunit">
    <text evidence="2">Interacts with microtubules.</text>
</comment>
<dbReference type="InterPro" id="IPR011990">
    <property type="entry name" value="TPR-like_helical_dom_sf"/>
</dbReference>
<keyword evidence="11" id="KW-1133">Transmembrane helix</keyword>
<evidence type="ECO:0000256" key="7">
    <source>
        <dbReference type="ARBA" id="ARBA00039966"/>
    </source>
</evidence>
<evidence type="ECO:0000256" key="9">
    <source>
        <dbReference type="SAM" id="Coils"/>
    </source>
</evidence>
<dbReference type="GO" id="GO:0008017">
    <property type="term" value="F:microtubule binding"/>
    <property type="evidence" value="ECO:0007669"/>
    <property type="project" value="TreeGrafter"/>
</dbReference>
<dbReference type="GO" id="GO:0005739">
    <property type="term" value="C:mitochondrion"/>
    <property type="evidence" value="ECO:0007669"/>
    <property type="project" value="TreeGrafter"/>
</dbReference>
<keyword evidence="9" id="KW-0175">Coiled coil</keyword>
<evidence type="ECO:0000256" key="5">
    <source>
        <dbReference type="ARBA" id="ARBA00022803"/>
    </source>
</evidence>
<evidence type="ECO:0000256" key="2">
    <source>
        <dbReference type="ARBA" id="ARBA00011375"/>
    </source>
</evidence>
<evidence type="ECO:0000256" key="4">
    <source>
        <dbReference type="ARBA" id="ARBA00022737"/>
    </source>
</evidence>
<keyword evidence="4" id="KW-0677">Repeat</keyword>
<dbReference type="GO" id="GO:0097431">
    <property type="term" value="C:mitotic spindle pole"/>
    <property type="evidence" value="ECO:0007669"/>
    <property type="project" value="TreeGrafter"/>
</dbReference>
<comment type="caution">
    <text evidence="12">The sequence shown here is derived from an EMBL/GenBank/DDBJ whole genome shotgun (WGS) entry which is preliminary data.</text>
</comment>
<protein>
    <recommendedName>
        <fullName evidence="7">Regulator of microtubule dynamics protein 1</fullName>
    </recommendedName>
    <alternativeName>
        <fullName evidence="8">Protein FAM82B</fullName>
    </alternativeName>
</protein>
<evidence type="ECO:0000313" key="12">
    <source>
        <dbReference type="EMBL" id="CAG5100273.1"/>
    </source>
</evidence>
<dbReference type="EMBL" id="CAJNRD030001122">
    <property type="protein sequence ID" value="CAG5100273.1"/>
    <property type="molecule type" value="Genomic_DNA"/>
</dbReference>
<reference evidence="12" key="1">
    <citation type="submission" date="2021-04" db="EMBL/GenBank/DDBJ databases">
        <authorList>
            <person name="Chebbi M.A.C M."/>
        </authorList>
    </citation>
    <scope>NUCLEOTIDE SEQUENCE</scope>
</reference>
<keyword evidence="6" id="KW-0206">Cytoskeleton</keyword>
<evidence type="ECO:0000256" key="8">
    <source>
        <dbReference type="ARBA" id="ARBA00041958"/>
    </source>
</evidence>
<organism evidence="12 13">
    <name type="scientific">Cotesia congregata</name>
    <name type="common">Parasitoid wasp</name>
    <name type="synonym">Apanteles congregatus</name>
    <dbReference type="NCBI Taxonomy" id="51543"/>
    <lineage>
        <taxon>Eukaryota</taxon>
        <taxon>Metazoa</taxon>
        <taxon>Ecdysozoa</taxon>
        <taxon>Arthropoda</taxon>
        <taxon>Hexapoda</taxon>
        <taxon>Insecta</taxon>
        <taxon>Pterygota</taxon>
        <taxon>Neoptera</taxon>
        <taxon>Endopterygota</taxon>
        <taxon>Hymenoptera</taxon>
        <taxon>Apocrita</taxon>
        <taxon>Ichneumonoidea</taxon>
        <taxon>Braconidae</taxon>
        <taxon>Microgastrinae</taxon>
        <taxon>Cotesia</taxon>
    </lineage>
</organism>
<dbReference type="InterPro" id="IPR049039">
    <property type="entry name" value="RMD1-3_a_helical_rpt"/>
</dbReference>
<evidence type="ECO:0000256" key="11">
    <source>
        <dbReference type="SAM" id="Phobius"/>
    </source>
</evidence>
<evidence type="ECO:0000256" key="3">
    <source>
        <dbReference type="ARBA" id="ARBA00022490"/>
    </source>
</evidence>
<comment type="subcellular location">
    <subcellularLocation>
        <location evidence="1">Cytoplasm</location>
        <location evidence="1">Cytoskeleton</location>
    </subcellularLocation>
</comment>
<keyword evidence="13" id="KW-1185">Reference proteome</keyword>
<keyword evidence="3" id="KW-0963">Cytoplasm</keyword>
<feature type="transmembrane region" description="Helical" evidence="11">
    <location>
        <begin position="12"/>
        <end position="34"/>
    </location>
</feature>
<dbReference type="OrthoDB" id="512473at2759"/>
<proteinExistence type="predicted"/>
<evidence type="ECO:0000313" key="13">
    <source>
        <dbReference type="Proteomes" id="UP000786811"/>
    </source>
</evidence>
<keyword evidence="5" id="KW-0802">TPR repeat</keyword>
<dbReference type="SUPFAM" id="SSF48452">
    <property type="entry name" value="TPR-like"/>
    <property type="match status" value="2"/>
</dbReference>
<feature type="coiled-coil region" evidence="9">
    <location>
        <begin position="43"/>
        <end position="80"/>
    </location>
</feature>
<gene>
    <name evidence="12" type="ORF">HICCMSTLAB_LOCUS9471</name>
</gene>
<feature type="region of interest" description="Disordered" evidence="10">
    <location>
        <begin position="87"/>
        <end position="108"/>
    </location>
</feature>
<dbReference type="PANTHER" id="PTHR16056:SF16">
    <property type="entry name" value="REGULATOR OF MICROTUBULE DYNAMICS PROTEIN 1"/>
    <property type="match status" value="1"/>
</dbReference>
<evidence type="ECO:0000256" key="6">
    <source>
        <dbReference type="ARBA" id="ARBA00023212"/>
    </source>
</evidence>
<evidence type="ECO:0000256" key="10">
    <source>
        <dbReference type="SAM" id="MobiDB-lite"/>
    </source>
</evidence>
<dbReference type="Proteomes" id="UP000786811">
    <property type="component" value="Unassembled WGS sequence"/>
</dbReference>
<evidence type="ECO:0000256" key="1">
    <source>
        <dbReference type="ARBA" id="ARBA00004245"/>
    </source>
</evidence>
<dbReference type="PANTHER" id="PTHR16056">
    <property type="entry name" value="REGULATOR OF MICROTUBULE DYNAMICS PROTEIN"/>
    <property type="match status" value="1"/>
</dbReference>
<keyword evidence="11" id="KW-0812">Transmembrane</keyword>
<dbReference type="Pfam" id="PF21033">
    <property type="entry name" value="RMD1-3"/>
    <property type="match status" value="1"/>
</dbReference>